<accession>A0A4Q9PJM4</accession>
<dbReference type="GO" id="GO:0004672">
    <property type="term" value="F:protein kinase activity"/>
    <property type="evidence" value="ECO:0007669"/>
    <property type="project" value="InterPro"/>
</dbReference>
<gene>
    <name evidence="2" type="ORF">BD310DRAFT_936269</name>
</gene>
<sequence length="357" mass="40096">MIQGITDDKGRRIVGMVRFGPIEGGDVFFPGDPETATAVTVSSMRPYDTFPLPEQPSGRNMHLHRVVFPDVGKPLWTFTSPEQLVRAMDMALEAHRELCELGILHRDISPGNIMIRMAINRDASTITEEDLDIKDTQGFLTDFELAEIIPSSETGGTTTATDDAVTGTLSVMASPLLQAIISLRSLSKESQDATVAPIHTQEHDIESFGWVFFFVVYKAAVDFSPTHLGDLRKDLTAEFKELFPGISPTQILQGRLRLKREDANTHMLEYIDHHLKDPNFKDLFAFIRKYVLDPRLPRADTEPNDFDSAILEENDLDAAVFQQPPAPHLTHKLIHSAFVRYLEVTEKTRQARTPGRM</sequence>
<reference evidence="2 3" key="1">
    <citation type="submission" date="2019-01" db="EMBL/GenBank/DDBJ databases">
        <title>Draft genome sequences of three monokaryotic isolates of the white-rot basidiomycete fungus Dichomitus squalens.</title>
        <authorList>
            <consortium name="DOE Joint Genome Institute"/>
            <person name="Lopez S.C."/>
            <person name="Andreopoulos B."/>
            <person name="Pangilinan J."/>
            <person name="Lipzen A."/>
            <person name="Riley R."/>
            <person name="Ahrendt S."/>
            <person name="Ng V."/>
            <person name="Barry K."/>
            <person name="Daum C."/>
            <person name="Grigoriev I.V."/>
            <person name="Hilden K.S."/>
            <person name="Makela M.R."/>
            <person name="de Vries R.P."/>
        </authorList>
    </citation>
    <scope>NUCLEOTIDE SEQUENCE [LARGE SCALE GENOMIC DNA]</scope>
    <source>
        <strain evidence="2 3">CBS 464.89</strain>
    </source>
</reference>
<dbReference type="PROSITE" id="PS00109">
    <property type="entry name" value="PROTEIN_KINASE_TYR"/>
    <property type="match status" value="1"/>
</dbReference>
<dbReference type="EMBL" id="ML145192">
    <property type="protein sequence ID" value="TBU54309.1"/>
    <property type="molecule type" value="Genomic_DNA"/>
</dbReference>
<protein>
    <recommendedName>
        <fullName evidence="1">Protein kinase domain-containing protein</fullName>
    </recommendedName>
</protein>
<evidence type="ECO:0000259" key="1">
    <source>
        <dbReference type="PROSITE" id="PS50011"/>
    </source>
</evidence>
<dbReference type="Proteomes" id="UP000292082">
    <property type="component" value="Unassembled WGS sequence"/>
</dbReference>
<dbReference type="InterPro" id="IPR000719">
    <property type="entry name" value="Prot_kinase_dom"/>
</dbReference>
<dbReference type="InterPro" id="IPR040976">
    <property type="entry name" value="Pkinase_fungal"/>
</dbReference>
<dbReference type="PROSITE" id="PS50011">
    <property type="entry name" value="PROTEIN_KINASE_DOM"/>
    <property type="match status" value="1"/>
</dbReference>
<feature type="domain" description="Protein kinase" evidence="1">
    <location>
        <begin position="1"/>
        <end position="296"/>
    </location>
</feature>
<dbReference type="Pfam" id="PF17667">
    <property type="entry name" value="Pkinase_fungal"/>
    <property type="match status" value="1"/>
</dbReference>
<dbReference type="InterPro" id="IPR011009">
    <property type="entry name" value="Kinase-like_dom_sf"/>
</dbReference>
<organism evidence="2 3">
    <name type="scientific">Dichomitus squalens</name>
    <dbReference type="NCBI Taxonomy" id="114155"/>
    <lineage>
        <taxon>Eukaryota</taxon>
        <taxon>Fungi</taxon>
        <taxon>Dikarya</taxon>
        <taxon>Basidiomycota</taxon>
        <taxon>Agaricomycotina</taxon>
        <taxon>Agaricomycetes</taxon>
        <taxon>Polyporales</taxon>
        <taxon>Polyporaceae</taxon>
        <taxon>Dichomitus</taxon>
    </lineage>
</organism>
<dbReference type="PANTHER" id="PTHR38248">
    <property type="entry name" value="FUNK1 6"/>
    <property type="match status" value="1"/>
</dbReference>
<dbReference type="AlphaFoldDB" id="A0A4Q9PJM4"/>
<dbReference type="SUPFAM" id="SSF56112">
    <property type="entry name" value="Protein kinase-like (PK-like)"/>
    <property type="match status" value="1"/>
</dbReference>
<proteinExistence type="predicted"/>
<name>A0A4Q9PJM4_9APHY</name>
<dbReference type="STRING" id="114155.A0A4Q9PJM4"/>
<dbReference type="InterPro" id="IPR008266">
    <property type="entry name" value="Tyr_kinase_AS"/>
</dbReference>
<dbReference type="Gene3D" id="1.10.510.10">
    <property type="entry name" value="Transferase(Phosphotransferase) domain 1"/>
    <property type="match status" value="1"/>
</dbReference>
<evidence type="ECO:0000313" key="3">
    <source>
        <dbReference type="Proteomes" id="UP000292082"/>
    </source>
</evidence>
<dbReference type="PANTHER" id="PTHR38248:SF2">
    <property type="entry name" value="FUNK1 11"/>
    <property type="match status" value="1"/>
</dbReference>
<keyword evidence="3" id="KW-1185">Reference proteome</keyword>
<evidence type="ECO:0000313" key="2">
    <source>
        <dbReference type="EMBL" id="TBU54309.1"/>
    </source>
</evidence>
<dbReference type="GO" id="GO:0005524">
    <property type="term" value="F:ATP binding"/>
    <property type="evidence" value="ECO:0007669"/>
    <property type="project" value="InterPro"/>
</dbReference>